<protein>
    <submittedName>
        <fullName evidence="4">Sensor domain-containing protein</fullName>
    </submittedName>
</protein>
<dbReference type="RefSeq" id="WP_240257926.1">
    <property type="nucleotide sequence ID" value="NZ_CP092488.2"/>
</dbReference>
<evidence type="ECO:0000256" key="1">
    <source>
        <dbReference type="SAM" id="MobiDB-lite"/>
    </source>
</evidence>
<name>A0ABY3VDC3_9MYCO</name>
<reference evidence="4" key="1">
    <citation type="submission" date="2022-08" db="EMBL/GenBank/DDBJ databases">
        <title>Whole genome sequencing of non-tuberculosis mycobacteria type-strains.</title>
        <authorList>
            <person name="Igarashi Y."/>
            <person name="Osugi A."/>
            <person name="Mitarai S."/>
        </authorList>
    </citation>
    <scope>NUCLEOTIDE SEQUENCE</scope>
    <source>
        <strain evidence="4">DSM 45127</strain>
    </source>
</reference>
<dbReference type="Pfam" id="PF14032">
    <property type="entry name" value="PknH_C"/>
    <property type="match status" value="1"/>
</dbReference>
<keyword evidence="5" id="KW-1185">Reference proteome</keyword>
<feature type="chain" id="PRO_5047075595" evidence="2">
    <location>
        <begin position="18"/>
        <end position="264"/>
    </location>
</feature>
<evidence type="ECO:0000313" key="5">
    <source>
        <dbReference type="Proteomes" id="UP001055336"/>
    </source>
</evidence>
<dbReference type="PROSITE" id="PS51257">
    <property type="entry name" value="PROKAR_LIPOPROTEIN"/>
    <property type="match status" value="1"/>
</dbReference>
<dbReference type="Proteomes" id="UP001055336">
    <property type="component" value="Chromosome"/>
</dbReference>
<dbReference type="InterPro" id="IPR026954">
    <property type="entry name" value="PknH-like_Extracell"/>
</dbReference>
<evidence type="ECO:0000256" key="2">
    <source>
        <dbReference type="SAM" id="SignalP"/>
    </source>
</evidence>
<feature type="compositionally biased region" description="Low complexity" evidence="1">
    <location>
        <begin position="40"/>
        <end position="58"/>
    </location>
</feature>
<proteinExistence type="predicted"/>
<evidence type="ECO:0000259" key="3">
    <source>
        <dbReference type="Pfam" id="PF14032"/>
    </source>
</evidence>
<feature type="region of interest" description="Disordered" evidence="1">
    <location>
        <begin position="24"/>
        <end position="79"/>
    </location>
</feature>
<organism evidence="4 5">
    <name type="scientific">Mycobacterium paraterrae</name>
    <dbReference type="NCBI Taxonomy" id="577492"/>
    <lineage>
        <taxon>Bacteria</taxon>
        <taxon>Bacillati</taxon>
        <taxon>Actinomycetota</taxon>
        <taxon>Actinomycetes</taxon>
        <taxon>Mycobacteriales</taxon>
        <taxon>Mycobacteriaceae</taxon>
        <taxon>Mycobacterium</taxon>
    </lineage>
</organism>
<feature type="signal peptide" evidence="2">
    <location>
        <begin position="1"/>
        <end position="17"/>
    </location>
</feature>
<accession>A0ABY3VDC3</accession>
<feature type="compositionally biased region" description="Basic and acidic residues" evidence="1">
    <location>
        <begin position="24"/>
        <end position="33"/>
    </location>
</feature>
<keyword evidence="2" id="KW-0732">Signal</keyword>
<feature type="domain" description="PknH-like extracellular" evidence="3">
    <location>
        <begin position="75"/>
        <end position="258"/>
    </location>
</feature>
<dbReference type="Gene3D" id="3.40.1000.70">
    <property type="entry name" value="PknH-like extracellular domain"/>
    <property type="match status" value="1"/>
</dbReference>
<evidence type="ECO:0000313" key="4">
    <source>
        <dbReference type="EMBL" id="UMB67464.1"/>
    </source>
</evidence>
<sequence length="264" mass="27574">MKRVKLLSACASLTVLAAVGCSHDTTKNDEDTVRPSVNKPAPTATSQQAAAGDPTAPASAPPSAAPGTPPPPRMVTPGKVDSLLLPLDETGGIIGSTLNYEQKFKTPLQPYALGNQSGCAVLFGLNTSAVGGEFTTFRALRQQESKDNYTHVVEQEIASYADAAAATAAFQNAFKTVEQCNNVIVHRPTDSAGTAWQFQVQPGDPASANWHNIELANNNPDGWGCAHGARVKNNVIYAARVCQRGDAGAAVPTILERLGDAIPA</sequence>
<gene>
    <name evidence="4" type="ORF">MKK62_13050</name>
</gene>
<feature type="compositionally biased region" description="Pro residues" evidence="1">
    <location>
        <begin position="59"/>
        <end position="74"/>
    </location>
</feature>
<dbReference type="InterPro" id="IPR038232">
    <property type="entry name" value="PknH-like_Extracell_sf"/>
</dbReference>
<dbReference type="EMBL" id="CP092488">
    <property type="protein sequence ID" value="UMB67464.1"/>
    <property type="molecule type" value="Genomic_DNA"/>
</dbReference>